<dbReference type="InterPro" id="IPR027405">
    <property type="entry name" value="YidB-like"/>
</dbReference>
<dbReference type="Pfam" id="PF20159">
    <property type="entry name" value="YidB"/>
    <property type="match status" value="1"/>
</dbReference>
<dbReference type="EMBL" id="JBHTEC010000001">
    <property type="protein sequence ID" value="MFD0285569.1"/>
    <property type="molecule type" value="Genomic_DNA"/>
</dbReference>
<reference evidence="3" key="1">
    <citation type="journal article" date="2019" name="Int. J. Syst. Evol. Microbiol.">
        <title>The Global Catalogue of Microorganisms (GCM) 10K type strain sequencing project: providing services to taxonomists for standard genome sequencing and annotation.</title>
        <authorList>
            <consortium name="The Broad Institute Genomics Platform"/>
            <consortium name="The Broad Institute Genome Sequencing Center for Infectious Disease"/>
            <person name="Wu L."/>
            <person name="Ma J."/>
        </authorList>
    </citation>
    <scope>NUCLEOTIDE SEQUENCE [LARGE SCALE GENOMIC DNA]</scope>
    <source>
        <strain evidence="3">CGMCC 4.7198</strain>
    </source>
</reference>
<evidence type="ECO:0000313" key="2">
    <source>
        <dbReference type="EMBL" id="MFD0285569.1"/>
    </source>
</evidence>
<dbReference type="RefSeq" id="WP_381257120.1">
    <property type="nucleotide sequence ID" value="NZ_JBHTBI010000017.1"/>
</dbReference>
<dbReference type="InterPro" id="IPR045372">
    <property type="entry name" value="YidB"/>
</dbReference>
<dbReference type="SUPFAM" id="SSF140804">
    <property type="entry name" value="YidB-like"/>
    <property type="match status" value="1"/>
</dbReference>
<keyword evidence="3" id="KW-1185">Reference proteome</keyword>
<organism evidence="2 3">
    <name type="scientific">Streptomyces lutosisoli</name>
    <dbReference type="NCBI Taxonomy" id="2665721"/>
    <lineage>
        <taxon>Bacteria</taxon>
        <taxon>Bacillati</taxon>
        <taxon>Actinomycetota</taxon>
        <taxon>Actinomycetes</taxon>
        <taxon>Kitasatosporales</taxon>
        <taxon>Streptomycetaceae</taxon>
        <taxon>Streptomyces</taxon>
    </lineage>
</organism>
<sequence length="162" mass="15781">MRPGGHPPPAALSKGVTMAGNDLGSLLGGLLGGGGQGSTSGGAGAGNILGALLGALGGAGGQSNGGNPLGGLLEMLTKSGLVDQAQSWVGTGENKPVSGEQITQALPDETLQKVADQAGVSPREAADQIAQSLPQAVDKLTPTGRLPQAGTSLEDLIKQQSL</sequence>
<feature type="region of interest" description="Disordered" evidence="1">
    <location>
        <begin position="134"/>
        <end position="162"/>
    </location>
</feature>
<comment type="caution">
    <text evidence="2">The sequence shown here is derived from an EMBL/GenBank/DDBJ whole genome shotgun (WGS) entry which is preliminary data.</text>
</comment>
<accession>A0ABW2VR28</accession>
<evidence type="ECO:0000256" key="1">
    <source>
        <dbReference type="SAM" id="MobiDB-lite"/>
    </source>
</evidence>
<gene>
    <name evidence="2" type="ORF">ACFQZP_28560</name>
</gene>
<protein>
    <submittedName>
        <fullName evidence="2">YidB family protein</fullName>
    </submittedName>
</protein>
<proteinExistence type="predicted"/>
<name>A0ABW2VR28_9ACTN</name>
<dbReference type="Proteomes" id="UP001596957">
    <property type="component" value="Unassembled WGS sequence"/>
</dbReference>
<dbReference type="Gene3D" id="1.10.10.690">
    <property type="entry name" value="YidB-like"/>
    <property type="match status" value="1"/>
</dbReference>
<evidence type="ECO:0000313" key="3">
    <source>
        <dbReference type="Proteomes" id="UP001596957"/>
    </source>
</evidence>